<reference evidence="2 3" key="1">
    <citation type="submission" date="2020-08" db="EMBL/GenBank/DDBJ databases">
        <title>Genome sequence of Nocardioides mesophilus KACC 16243T.</title>
        <authorList>
            <person name="Hyun D.-W."/>
            <person name="Bae J.-W."/>
        </authorList>
    </citation>
    <scope>NUCLEOTIDE SEQUENCE [LARGE SCALE GENOMIC DNA]</scope>
    <source>
        <strain evidence="2 3">KACC 16243</strain>
    </source>
</reference>
<dbReference type="KEGG" id="nmes:H9L09_17795"/>
<protein>
    <submittedName>
        <fullName evidence="2">Uncharacterized protein</fullName>
    </submittedName>
</protein>
<accession>A0A7G9R9P0</accession>
<proteinExistence type="predicted"/>
<organism evidence="2 3">
    <name type="scientific">Nocardioides mesophilus</name>
    <dbReference type="NCBI Taxonomy" id="433659"/>
    <lineage>
        <taxon>Bacteria</taxon>
        <taxon>Bacillati</taxon>
        <taxon>Actinomycetota</taxon>
        <taxon>Actinomycetes</taxon>
        <taxon>Propionibacteriales</taxon>
        <taxon>Nocardioidaceae</taxon>
        <taxon>Nocardioides</taxon>
    </lineage>
</organism>
<keyword evidence="1" id="KW-0812">Transmembrane</keyword>
<dbReference type="AlphaFoldDB" id="A0A7G9R9P0"/>
<gene>
    <name evidence="2" type="ORF">H9L09_17795</name>
</gene>
<evidence type="ECO:0000313" key="2">
    <source>
        <dbReference type="EMBL" id="QNN52315.1"/>
    </source>
</evidence>
<keyword evidence="1" id="KW-1133">Transmembrane helix</keyword>
<dbReference type="RefSeq" id="WP_187578157.1">
    <property type="nucleotide sequence ID" value="NZ_CP060713.1"/>
</dbReference>
<feature type="transmembrane region" description="Helical" evidence="1">
    <location>
        <begin position="62"/>
        <end position="79"/>
    </location>
</feature>
<dbReference type="Proteomes" id="UP000515947">
    <property type="component" value="Chromosome"/>
</dbReference>
<name>A0A7G9R9P0_9ACTN</name>
<feature type="transmembrane region" description="Helical" evidence="1">
    <location>
        <begin position="37"/>
        <end position="55"/>
    </location>
</feature>
<keyword evidence="3" id="KW-1185">Reference proteome</keyword>
<dbReference type="EMBL" id="CP060713">
    <property type="protein sequence ID" value="QNN52315.1"/>
    <property type="molecule type" value="Genomic_DNA"/>
</dbReference>
<evidence type="ECO:0000256" key="1">
    <source>
        <dbReference type="SAM" id="Phobius"/>
    </source>
</evidence>
<evidence type="ECO:0000313" key="3">
    <source>
        <dbReference type="Proteomes" id="UP000515947"/>
    </source>
</evidence>
<sequence>MLVGAGVSSIGSMILLLRARGTTNEQPYELIAVDDESAQVPAYLLAFVFPFVFVTGADWRDAVAYGAFAVLVGLLVLRTDLVLVQPVLLAAGYHLYKVQTTSGFGGIMLSSVRPQAGQTIHAVRLSATALKLTIVQP</sequence>
<keyword evidence="1" id="KW-0472">Membrane</keyword>